<dbReference type="PROSITE" id="PS50948">
    <property type="entry name" value="PAN"/>
    <property type="match status" value="1"/>
</dbReference>
<dbReference type="AlphaFoldDB" id="A0A3P8B899"/>
<organism evidence="4">
    <name type="scientific">Heligmosomoides polygyrus</name>
    <name type="common">Parasitic roundworm</name>
    <dbReference type="NCBI Taxonomy" id="6339"/>
    <lineage>
        <taxon>Eukaryota</taxon>
        <taxon>Metazoa</taxon>
        <taxon>Ecdysozoa</taxon>
        <taxon>Nematoda</taxon>
        <taxon>Chromadorea</taxon>
        <taxon>Rhabditida</taxon>
        <taxon>Rhabditina</taxon>
        <taxon>Rhabditomorpha</taxon>
        <taxon>Strongyloidea</taxon>
        <taxon>Heligmosomidae</taxon>
        <taxon>Heligmosomoides</taxon>
    </lineage>
</organism>
<proteinExistence type="predicted"/>
<dbReference type="SUPFAM" id="SSF57414">
    <property type="entry name" value="Hairpin loop containing domain-like"/>
    <property type="match status" value="1"/>
</dbReference>
<dbReference type="SMART" id="SM00473">
    <property type="entry name" value="PAN_AP"/>
    <property type="match status" value="1"/>
</dbReference>
<name>A0A3P8B899_HELPZ</name>
<dbReference type="Gene3D" id="3.50.4.10">
    <property type="entry name" value="Hepatocyte Growth Factor"/>
    <property type="match status" value="1"/>
</dbReference>
<feature type="region of interest" description="Disordered" evidence="1">
    <location>
        <begin position="181"/>
        <end position="219"/>
    </location>
</feature>
<evidence type="ECO:0000259" key="3">
    <source>
        <dbReference type="PROSITE" id="PS50948"/>
    </source>
</evidence>
<feature type="signal peptide" evidence="2">
    <location>
        <begin position="1"/>
        <end position="20"/>
    </location>
</feature>
<evidence type="ECO:0000256" key="1">
    <source>
        <dbReference type="SAM" id="MobiDB-lite"/>
    </source>
</evidence>
<keyword evidence="2" id="KW-0732">Signal</keyword>
<reference evidence="4" key="1">
    <citation type="submission" date="2018-11" db="EMBL/GenBank/DDBJ databases">
        <authorList>
            <consortium name="Pathogen Informatics"/>
        </authorList>
    </citation>
    <scope>NUCLEOTIDE SEQUENCE [LARGE SCALE GENOMIC DNA]</scope>
</reference>
<protein>
    <recommendedName>
        <fullName evidence="3">Apple domain-containing protein</fullName>
    </recommendedName>
</protein>
<evidence type="ECO:0000313" key="4">
    <source>
        <dbReference type="EMBL" id="VDP03075.1"/>
    </source>
</evidence>
<gene>
    <name evidence="4" type="ORF">HPBE_LOCUS15532</name>
</gene>
<dbReference type="InterPro" id="IPR003609">
    <property type="entry name" value="Pan_app"/>
</dbReference>
<dbReference type="Pfam" id="PF00024">
    <property type="entry name" value="PAN_1"/>
    <property type="match status" value="1"/>
</dbReference>
<dbReference type="OrthoDB" id="5867217at2759"/>
<feature type="domain" description="Apple" evidence="3">
    <location>
        <begin position="53"/>
        <end position="130"/>
    </location>
</feature>
<feature type="chain" id="PRO_5018043594" description="Apple domain-containing protein" evidence="2">
    <location>
        <begin position="21"/>
        <end position="306"/>
    </location>
</feature>
<sequence length="306" mass="34045">MNSLMLFLLRLFLLLAAASAQLDPKAPSPAVRRVSFLSASPASPATVPALRPCFERYPNHRLVSLKPYHSEWRMRTEEHCLQFCSDTRSRCRSVVYDSGQHICHFFLDDGYDFTITAAKMIYLRVSSRECLDRISSSSSGANSVDWGSREVVTAPATPTLPPAHFTIPSAPTFSQDEQMEVAEASNEETMTATTDAASDTTTYSASTEELGTELPSATDEQDGIDLEEIGGQNEVLRDVNGIENMEKRWQSSMEQLVKNTEDYAFKGARIRTALPFRVPSDFWSEGGNGNRHCSTLFSIEHNQLIN</sequence>
<accession>A0A3P8B899</accession>
<evidence type="ECO:0000256" key="2">
    <source>
        <dbReference type="SAM" id="SignalP"/>
    </source>
</evidence>
<dbReference type="EMBL" id="UZAH01028904">
    <property type="protein sequence ID" value="VDP03075.1"/>
    <property type="molecule type" value="Genomic_DNA"/>
</dbReference>
<feature type="compositionally biased region" description="Low complexity" evidence="1">
    <location>
        <begin position="187"/>
        <end position="209"/>
    </location>
</feature>